<keyword evidence="1" id="KW-0812">Transmembrane</keyword>
<feature type="transmembrane region" description="Helical" evidence="1">
    <location>
        <begin position="43"/>
        <end position="61"/>
    </location>
</feature>
<evidence type="ECO:0000313" key="2">
    <source>
        <dbReference type="EMBL" id="TSC66085.1"/>
    </source>
</evidence>
<keyword evidence="1" id="KW-0472">Membrane</keyword>
<name>A0A554JCJ3_9BACT</name>
<feature type="transmembrane region" description="Helical" evidence="1">
    <location>
        <begin position="377"/>
        <end position="399"/>
    </location>
</feature>
<evidence type="ECO:0000256" key="1">
    <source>
        <dbReference type="SAM" id="Phobius"/>
    </source>
</evidence>
<dbReference type="EMBL" id="VMFD01000016">
    <property type="protein sequence ID" value="TSC66085.1"/>
    <property type="molecule type" value="Genomic_DNA"/>
</dbReference>
<protein>
    <submittedName>
        <fullName evidence="2">Uncharacterized protein</fullName>
    </submittedName>
</protein>
<keyword evidence="1" id="KW-1133">Transmembrane helix</keyword>
<reference evidence="2 3" key="1">
    <citation type="submission" date="2017-08" db="EMBL/GenBank/DDBJ databases">
        <title>Mechanisms for carbon and nitrogen cycling indicate functional differentiation within the Candidate Phyla Radiation.</title>
        <authorList>
            <person name="Danczak R.E."/>
            <person name="Johnston M.D."/>
            <person name="Kenah C."/>
            <person name="Slattery M."/>
            <person name="Wrighton K.C."/>
            <person name="Wilkins M.J."/>
        </authorList>
    </citation>
    <scope>NUCLEOTIDE SEQUENCE [LARGE SCALE GENOMIC DNA]</scope>
    <source>
        <strain evidence="2">Gr01-1014_85</strain>
    </source>
</reference>
<sequence>MRLFRDRTSLTLIITTLIFLSINYDRALFKLLLTYSDSMPEAYLIEGLIATGLCGLGVLLLRARLAWQWPTRLQWFIGLSLTAISLTTHWLMRDHFFYIEEYIWLLSSFHNAANDSLATYGQYYHFFPFILVRSWFGEQVGPFVFTSLVLHSLVGITVYILVNKLTEKPWLSWTTAAIYLTLPSYLDGTRWFFVFMGNSWILLGLLMSLYYYWQFLENEDKRPLPAYYYWLSLLIGAYILKIGLVRAAILPLAIAMFELIRLKSWGWPRLKRIAVRLLPFGLLALFFYLQSQTQLNNASANQQLTPMLFLGRSLASLTQLLPAELYVEMNHYLISYEWFRNLKLAGTSTVAIGAILLWIITLLPITLTIRDDSRSKLAWLAWGWLIILFLPSMISGPQLPQAIDKIDTWFVSDLEYMPGSRYLQTSAIGLAMLLAIGLDKITENALVIRWPKIFKPLSIFFRGLITAGLVLWLGRSSWNAHTNFTQKFSLSNRRYIEQILALIPRDGKVKFFTEARNDKIEPHGPIRGIFLGHNNFEAYYSPGELKYFPDVTSLTAAHLERPDVPIYAYTWDEATRSVTPYDKDKFITILKAIER</sequence>
<feature type="transmembrane region" description="Helical" evidence="1">
    <location>
        <begin position="228"/>
        <end position="252"/>
    </location>
</feature>
<feature type="transmembrane region" description="Helical" evidence="1">
    <location>
        <begin position="191"/>
        <end position="213"/>
    </location>
</feature>
<feature type="transmembrane region" description="Helical" evidence="1">
    <location>
        <begin position="273"/>
        <end position="289"/>
    </location>
</feature>
<accession>A0A554JCJ3</accession>
<proteinExistence type="predicted"/>
<comment type="caution">
    <text evidence="2">The sequence shown here is derived from an EMBL/GenBank/DDBJ whole genome shotgun (WGS) entry which is preliminary data.</text>
</comment>
<feature type="transmembrane region" description="Helical" evidence="1">
    <location>
        <begin position="459"/>
        <end position="478"/>
    </location>
</feature>
<dbReference type="Proteomes" id="UP000316253">
    <property type="component" value="Unassembled WGS sequence"/>
</dbReference>
<feature type="transmembrane region" description="Helical" evidence="1">
    <location>
        <begin position="73"/>
        <end position="92"/>
    </location>
</feature>
<gene>
    <name evidence="2" type="ORF">CEO22_232</name>
</gene>
<feature type="transmembrane region" description="Helical" evidence="1">
    <location>
        <begin position="143"/>
        <end position="162"/>
    </location>
</feature>
<organism evidence="2 3">
    <name type="scientific">Candidatus Berkelbacteria bacterium Gr01-1014_85</name>
    <dbReference type="NCBI Taxonomy" id="2017150"/>
    <lineage>
        <taxon>Bacteria</taxon>
        <taxon>Candidatus Berkelbacteria</taxon>
    </lineage>
</organism>
<feature type="transmembrane region" description="Helical" evidence="1">
    <location>
        <begin position="419"/>
        <end position="438"/>
    </location>
</feature>
<feature type="transmembrane region" description="Helical" evidence="1">
    <location>
        <begin position="344"/>
        <end position="365"/>
    </location>
</feature>
<dbReference type="AlphaFoldDB" id="A0A554JCJ3"/>
<evidence type="ECO:0000313" key="3">
    <source>
        <dbReference type="Proteomes" id="UP000316253"/>
    </source>
</evidence>